<dbReference type="InterPro" id="IPR028994">
    <property type="entry name" value="Integrin_alpha_N"/>
</dbReference>
<feature type="compositionally biased region" description="Polar residues" evidence="4">
    <location>
        <begin position="1237"/>
        <end position="1248"/>
    </location>
</feature>
<dbReference type="Gene3D" id="2.130.10.130">
    <property type="entry name" value="Integrin alpha, N-terminal"/>
    <property type="match status" value="3"/>
</dbReference>
<feature type="compositionally biased region" description="Gly residues" evidence="4">
    <location>
        <begin position="1055"/>
        <end position="1065"/>
    </location>
</feature>
<evidence type="ECO:0000256" key="2">
    <source>
        <dbReference type="ARBA" id="ARBA00022737"/>
    </source>
</evidence>
<keyword evidence="5" id="KW-1133">Transmembrane helix</keyword>
<keyword evidence="7" id="KW-1185">Reference proteome</keyword>
<dbReference type="Gene3D" id="2.60.40.10">
    <property type="entry name" value="Immunoglobulins"/>
    <property type="match status" value="3"/>
</dbReference>
<evidence type="ECO:0000256" key="1">
    <source>
        <dbReference type="ARBA" id="ARBA00022729"/>
    </source>
</evidence>
<organism evidence="6 7">
    <name type="scientific">Methanoplanus endosymbiosus</name>
    <dbReference type="NCBI Taxonomy" id="33865"/>
    <lineage>
        <taxon>Archaea</taxon>
        <taxon>Methanobacteriati</taxon>
        <taxon>Methanobacteriota</taxon>
        <taxon>Stenosarchaea group</taxon>
        <taxon>Methanomicrobia</taxon>
        <taxon>Methanomicrobiales</taxon>
        <taxon>Methanomicrobiaceae</taxon>
        <taxon>Methanoplanus</taxon>
    </lineage>
</organism>
<dbReference type="Proteomes" id="UP001060368">
    <property type="component" value="Chromosome"/>
</dbReference>
<dbReference type="SUPFAM" id="SSF69318">
    <property type="entry name" value="Integrin alpha N-terminal domain"/>
    <property type="match status" value="1"/>
</dbReference>
<evidence type="ECO:0000256" key="3">
    <source>
        <dbReference type="ARBA" id="ARBA00023180"/>
    </source>
</evidence>
<dbReference type="InterPro" id="IPR013517">
    <property type="entry name" value="FG-GAP"/>
</dbReference>
<feature type="region of interest" description="Disordered" evidence="4">
    <location>
        <begin position="1047"/>
        <end position="1073"/>
    </location>
</feature>
<evidence type="ECO:0000313" key="6">
    <source>
        <dbReference type="EMBL" id="UUX93317.1"/>
    </source>
</evidence>
<evidence type="ECO:0000313" key="7">
    <source>
        <dbReference type="Proteomes" id="UP001060368"/>
    </source>
</evidence>
<dbReference type="PROSITE" id="PS51470">
    <property type="entry name" value="FG_GAP"/>
    <property type="match status" value="4"/>
</dbReference>
<dbReference type="KEGG" id="mend:L6E24_04105"/>
<dbReference type="SMART" id="SM00191">
    <property type="entry name" value="Int_alpha"/>
    <property type="match status" value="6"/>
</dbReference>
<keyword evidence="3" id="KW-0325">Glycoprotein</keyword>
<dbReference type="Pfam" id="PF14312">
    <property type="entry name" value="FG-GAP_2"/>
    <property type="match status" value="7"/>
</dbReference>
<dbReference type="RefSeq" id="WP_257743456.1">
    <property type="nucleotide sequence ID" value="NZ_CP096115.1"/>
</dbReference>
<dbReference type="EMBL" id="CP096115">
    <property type="protein sequence ID" value="UUX93317.1"/>
    <property type="molecule type" value="Genomic_DNA"/>
</dbReference>
<dbReference type="PANTHER" id="PTHR36220:SF1">
    <property type="entry name" value="GAMMA TUBULIN COMPLEX COMPONENT C-TERMINAL DOMAIN-CONTAINING PROTEIN"/>
    <property type="match status" value="1"/>
</dbReference>
<dbReference type="InterPro" id="IPR013783">
    <property type="entry name" value="Ig-like_fold"/>
</dbReference>
<sequence>MEILYRLLNPPPFMRGDRRRAGMVAISVLLILTAFFTASASASVFNIPAVNDAQSVFSVDNGGGDVVSTGLFSGDLPDLNLQHSIMDSLHSFTYDKDSGTWQAYNSGEDITVSAGSSGSFVFTTGRGTFGMALAGVGHGADLKAPGKGVPDADGRSLTFVYNGFSEWYKNHDEGIEHGMTVFSAPEGDGSLVAEFCVSGDLSISSSGGSIYLLDSEGPVYKYSGIEAWDSSGRALASSMTISGDKIIWEADDSDAVYPVTIDPMLTQVKILTASDKASGDLFGYSVSISDDVAVVGAKGADSGGNSRGQAYIFYKDSGGADNWGQVKILTASDKSDIDEFGYSVSLSGDTVVVGARYAESGGLYRGQAYVFNKDSGGADNWGQVKILSASDKANSDQFGYSVSLSNDTVVIGAPYADSGGNDCGQAYVFYKDSGGADNWGEVNILSASDKTNSDYFGYSVSLSNETAIVGAYYADSGGSARGQAYVFYKDSGGADNWGEVKILTASDRADADHFGNSVYVNNGTAIVGAKDADSGISNSGKAYIFYKDSGGVDNWGEVKILTASDKGYANYFGSSVFIANGTAIVGAPDANSGGSDRGQVYLFSKDSGGADNWGEVQVLAASDKANDNKFGSSVSASGETILIGALGAGSGGVNRGQAYVFINASAPTFTGILPSSGAADNASAGVVISGTNFYTTPEVTLKKSGQDDINATGVLVSAGHTTIACSFNLTGASPGKWDVNITNPDMQSVNAANAFTVLYGAPIYSGITPSSGAADNTSVNVTIKGMNFYNPPAVILKKSGQADINATGVLVSAGNTTITCSFNLTGASPGMWDVNITNPDMQSVNAADKFKVLCGAPVFAGIAPSSGAADNASAGVIITGINFYGTPVVKLKKAGQSDITAENVSVPAGNTSITCSFNLTGASPGMWDVNITNPDMQSVNAVDKFTVLYGAPIFSGIVPSTGTTGNPAVAVTVSGANFYSSPLVALKKSGQSDINATGVLVSAGNKTITCSFDLTGATTGMWDINITNPDMKSVNVTGVFTVNAAPTPAPTAAPSGGGSSSGGGSNSDTGVGASKHLKAGDSASFDFNGKGAVYDFSVKVTEDTPELMVTVHKQSYPPSVGAPDTDVYEYEDVKMYHADASAVSGGVFEFRVAKAWLSKNGYTKGDVVMLHYINDKWVALPTVLIHEDNTYVYYSSETPSFSWFAIGIAVGETIIPGEETEVIPTKTNAPVSEEIPSAQTVPAESVSTDAADPKSNASGTLPAFALVAVIAVVAGAAALTWRRRKED</sequence>
<reference evidence="6" key="1">
    <citation type="submission" date="2022-04" db="EMBL/GenBank/DDBJ databases">
        <title>Complete genome of Methanoplanus endosymbiosus DSM 3599.</title>
        <authorList>
            <person name="Chen S.-C."/>
            <person name="You Y.-T."/>
            <person name="Zhou Y.-Z."/>
            <person name="Lai M.-C."/>
        </authorList>
    </citation>
    <scope>NUCLEOTIDE SEQUENCE</scope>
    <source>
        <strain evidence="6">DSM 3599</strain>
    </source>
</reference>
<accession>A0A9E7PPZ9</accession>
<keyword evidence="5" id="KW-0812">Transmembrane</keyword>
<evidence type="ECO:0000256" key="4">
    <source>
        <dbReference type="SAM" id="MobiDB-lite"/>
    </source>
</evidence>
<feature type="region of interest" description="Disordered" evidence="4">
    <location>
        <begin position="1227"/>
        <end position="1254"/>
    </location>
</feature>
<dbReference type="PANTHER" id="PTHR36220">
    <property type="entry name" value="UNNAMED PRODUCT"/>
    <property type="match status" value="1"/>
</dbReference>
<name>A0A9E7PPZ9_9EURY</name>
<dbReference type="NCBIfam" id="TIGR04213">
    <property type="entry name" value="PGF_pre_PGF"/>
    <property type="match status" value="1"/>
</dbReference>
<dbReference type="InterPro" id="IPR013519">
    <property type="entry name" value="Int_alpha_beta-p"/>
</dbReference>
<feature type="transmembrane region" description="Helical" evidence="5">
    <location>
        <begin position="1261"/>
        <end position="1281"/>
    </location>
</feature>
<protein>
    <submittedName>
        <fullName evidence="6">PGF-pre-PGF domain-containing protein</fullName>
    </submittedName>
</protein>
<keyword evidence="2" id="KW-0677">Repeat</keyword>
<dbReference type="InterPro" id="IPR026453">
    <property type="entry name" value="PGF_pre_PGF"/>
</dbReference>
<evidence type="ECO:0000256" key="5">
    <source>
        <dbReference type="SAM" id="Phobius"/>
    </source>
</evidence>
<proteinExistence type="predicted"/>
<keyword evidence="1" id="KW-0732">Signal</keyword>
<keyword evidence="5" id="KW-0472">Membrane</keyword>
<gene>
    <name evidence="6" type="ORF">L6E24_04105</name>
</gene>
<dbReference type="GeneID" id="74306851"/>